<gene>
    <name evidence="1" type="ORF">GCM10010979_03510</name>
</gene>
<dbReference type="CDD" id="cd02603">
    <property type="entry name" value="HAD_sEH-N_like"/>
    <property type="match status" value="1"/>
</dbReference>
<reference evidence="1" key="2">
    <citation type="submission" date="2020-09" db="EMBL/GenBank/DDBJ databases">
        <authorList>
            <person name="Sun Q."/>
            <person name="Zhou Y."/>
        </authorList>
    </citation>
    <scope>NUCLEOTIDE SEQUENCE</scope>
    <source>
        <strain evidence="1">CGMCC 1.12813</strain>
    </source>
</reference>
<dbReference type="Gene3D" id="3.40.50.1000">
    <property type="entry name" value="HAD superfamily/HAD-like"/>
    <property type="match status" value="1"/>
</dbReference>
<reference evidence="1" key="1">
    <citation type="journal article" date="2014" name="Int. J. Syst. Evol. Microbiol.">
        <title>Complete genome sequence of Corynebacterium casei LMG S-19264T (=DSM 44701T), isolated from a smear-ripened cheese.</title>
        <authorList>
            <consortium name="US DOE Joint Genome Institute (JGI-PGF)"/>
            <person name="Walter F."/>
            <person name="Albersmeier A."/>
            <person name="Kalinowski J."/>
            <person name="Ruckert C."/>
        </authorList>
    </citation>
    <scope>NUCLEOTIDE SEQUENCE</scope>
    <source>
        <strain evidence="1">CGMCC 1.12813</strain>
    </source>
</reference>
<dbReference type="Gene3D" id="1.10.150.240">
    <property type="entry name" value="Putative phosphatase, domain 2"/>
    <property type="match status" value="1"/>
</dbReference>
<dbReference type="EMBL" id="BMGB01000001">
    <property type="protein sequence ID" value="GGA92156.1"/>
    <property type="molecule type" value="Genomic_DNA"/>
</dbReference>
<evidence type="ECO:0000313" key="2">
    <source>
        <dbReference type="Proteomes" id="UP000606922"/>
    </source>
</evidence>
<proteinExistence type="predicted"/>
<name>A0A916WF90_9MICO</name>
<dbReference type="Proteomes" id="UP000606922">
    <property type="component" value="Unassembled WGS sequence"/>
</dbReference>
<dbReference type="InterPro" id="IPR023214">
    <property type="entry name" value="HAD_sf"/>
</dbReference>
<sequence length="209" mass="23012">MDLYLFDFDKTLYAYDFRKRLPELARLGGVSQYHLASTWWAAGNERRAESGEWPTAEEYLAEFARVTGAELTLEQWADARSLAMTRIDGSVAALRRAASLGTASLLSNNPSVFQAALPLMAPDVASVLGDNLLVSAELGVRKPHDDIYYLAMQRYGARPENTFFTDDSAENVDAAAELGIYTHHFTTPDLLDDAITAFSNRVLSAGRPA</sequence>
<organism evidence="1 2">
    <name type="scientific">Conyzicola nivalis</name>
    <dbReference type="NCBI Taxonomy" id="1477021"/>
    <lineage>
        <taxon>Bacteria</taxon>
        <taxon>Bacillati</taxon>
        <taxon>Actinomycetota</taxon>
        <taxon>Actinomycetes</taxon>
        <taxon>Micrococcales</taxon>
        <taxon>Microbacteriaceae</taxon>
        <taxon>Conyzicola</taxon>
    </lineage>
</organism>
<keyword evidence="2" id="KW-1185">Reference proteome</keyword>
<dbReference type="Pfam" id="PF00702">
    <property type="entry name" value="Hydrolase"/>
    <property type="match status" value="1"/>
</dbReference>
<dbReference type="PANTHER" id="PTHR43611">
    <property type="entry name" value="ALPHA-D-GLUCOSE 1-PHOSPHATE PHOSPHATASE"/>
    <property type="match status" value="1"/>
</dbReference>
<protein>
    <recommendedName>
        <fullName evidence="3">Hydrolase</fullName>
    </recommendedName>
</protein>
<dbReference type="RefSeq" id="WP_188508989.1">
    <property type="nucleotide sequence ID" value="NZ_BMGB01000001.1"/>
</dbReference>
<dbReference type="AlphaFoldDB" id="A0A916WF90"/>
<dbReference type="SFLD" id="SFLDG01129">
    <property type="entry name" value="C1.5:_HAD__Beta-PGM__Phosphata"/>
    <property type="match status" value="1"/>
</dbReference>
<comment type="caution">
    <text evidence="1">The sequence shown here is derived from an EMBL/GenBank/DDBJ whole genome shotgun (WGS) entry which is preliminary data.</text>
</comment>
<dbReference type="PANTHER" id="PTHR43611:SF3">
    <property type="entry name" value="FLAVIN MONONUCLEOTIDE HYDROLASE 1, CHLOROPLATIC"/>
    <property type="match status" value="1"/>
</dbReference>
<evidence type="ECO:0000313" key="1">
    <source>
        <dbReference type="EMBL" id="GGA92156.1"/>
    </source>
</evidence>
<dbReference type="InterPro" id="IPR023198">
    <property type="entry name" value="PGP-like_dom2"/>
</dbReference>
<dbReference type="NCBIfam" id="TIGR01509">
    <property type="entry name" value="HAD-SF-IA-v3"/>
    <property type="match status" value="1"/>
</dbReference>
<dbReference type="SUPFAM" id="SSF56784">
    <property type="entry name" value="HAD-like"/>
    <property type="match status" value="1"/>
</dbReference>
<dbReference type="InterPro" id="IPR036412">
    <property type="entry name" value="HAD-like_sf"/>
</dbReference>
<evidence type="ECO:0008006" key="3">
    <source>
        <dbReference type="Google" id="ProtNLM"/>
    </source>
</evidence>
<dbReference type="SFLD" id="SFLDS00003">
    <property type="entry name" value="Haloacid_Dehalogenase"/>
    <property type="match status" value="1"/>
</dbReference>
<dbReference type="InterPro" id="IPR006439">
    <property type="entry name" value="HAD-SF_hydro_IA"/>
</dbReference>
<accession>A0A916WF90</accession>